<dbReference type="Pfam" id="PF07638">
    <property type="entry name" value="Sigma70_ECF"/>
    <property type="match status" value="1"/>
</dbReference>
<protein>
    <recommendedName>
        <fullName evidence="1">RNA polymerase sigma-70 ECF-like HTH domain-containing protein</fullName>
    </recommendedName>
</protein>
<dbReference type="GO" id="GO:0006355">
    <property type="term" value="P:regulation of DNA-templated transcription"/>
    <property type="evidence" value="ECO:0007669"/>
    <property type="project" value="InterPro"/>
</dbReference>
<dbReference type="GO" id="GO:0003677">
    <property type="term" value="F:DNA binding"/>
    <property type="evidence" value="ECO:0007669"/>
    <property type="project" value="InterPro"/>
</dbReference>
<gene>
    <name evidence="2" type="ORF">FYJ58_07250</name>
</gene>
<sequence length="201" mass="24233">MEERTWKRGQKQTYTDRPLTDEEREFAADWENYKKLFEFMNFYHMNQEEWYDILIIPYLQAVKKYHVREDLRANYKFWHVCNLMLSKAVYNHNRAMTRQKRMPDGGILSLDFMVEGDNPFSEHTLDDLWIDRNQQTEKVVLDKYMLAEILVGLDDVQGRIFEMLLEGYNKKEIGKELCISYTTLKVQLEKLQSVVTDYLSM</sequence>
<name>A0A6L5XY26_9FIRM</name>
<evidence type="ECO:0000313" key="3">
    <source>
        <dbReference type="Proteomes" id="UP000482209"/>
    </source>
</evidence>
<feature type="domain" description="RNA polymerase sigma-70 ECF-like HTH" evidence="1">
    <location>
        <begin position="58"/>
        <end position="189"/>
    </location>
</feature>
<dbReference type="EMBL" id="VUMT01000009">
    <property type="protein sequence ID" value="MSS63672.1"/>
    <property type="molecule type" value="Genomic_DNA"/>
</dbReference>
<organism evidence="2 3">
    <name type="scientific">Velocimicrobium porci</name>
    <dbReference type="NCBI Taxonomy" id="2606634"/>
    <lineage>
        <taxon>Bacteria</taxon>
        <taxon>Bacillati</taxon>
        <taxon>Bacillota</taxon>
        <taxon>Clostridia</taxon>
        <taxon>Lachnospirales</taxon>
        <taxon>Lachnospiraceae</taxon>
        <taxon>Velocimicrobium</taxon>
    </lineage>
</organism>
<dbReference type="InterPro" id="IPR053812">
    <property type="entry name" value="HTH_Sigma70_ECF-like"/>
</dbReference>
<dbReference type="AlphaFoldDB" id="A0A6L5XY26"/>
<accession>A0A6L5XY26</accession>
<dbReference type="InterPro" id="IPR016032">
    <property type="entry name" value="Sig_transdc_resp-reg_C-effctor"/>
</dbReference>
<reference evidence="2 3" key="1">
    <citation type="submission" date="2019-08" db="EMBL/GenBank/DDBJ databases">
        <title>In-depth cultivation of the pig gut microbiome towards novel bacterial diversity and tailored functional studies.</title>
        <authorList>
            <person name="Wylensek D."/>
            <person name="Hitch T.C.A."/>
            <person name="Clavel T."/>
        </authorList>
    </citation>
    <scope>NUCLEOTIDE SEQUENCE [LARGE SCALE GENOMIC DNA]</scope>
    <source>
        <strain evidence="2 3">WCA-693-APC-MOT-I</strain>
    </source>
</reference>
<dbReference type="RefSeq" id="WP_154519082.1">
    <property type="nucleotide sequence ID" value="NZ_VUMT01000009.1"/>
</dbReference>
<keyword evidence="3" id="KW-1185">Reference proteome</keyword>
<proteinExistence type="predicted"/>
<dbReference type="Proteomes" id="UP000482209">
    <property type="component" value="Unassembled WGS sequence"/>
</dbReference>
<comment type="caution">
    <text evidence="2">The sequence shown here is derived from an EMBL/GenBank/DDBJ whole genome shotgun (WGS) entry which is preliminary data.</text>
</comment>
<dbReference type="SUPFAM" id="SSF46894">
    <property type="entry name" value="C-terminal effector domain of the bipartite response regulators"/>
    <property type="match status" value="1"/>
</dbReference>
<evidence type="ECO:0000259" key="1">
    <source>
        <dbReference type="Pfam" id="PF07638"/>
    </source>
</evidence>
<evidence type="ECO:0000313" key="2">
    <source>
        <dbReference type="EMBL" id="MSS63672.1"/>
    </source>
</evidence>